<gene>
    <name evidence="1" type="ORF">CEV32_4808</name>
</gene>
<protein>
    <submittedName>
        <fullName evidence="1">Uncharacterized protein</fullName>
    </submittedName>
</protein>
<sequence>MQPKNYKTDGGDTLVVGGKLVIEDGATVEGLEGGGAGATAWADITGKPAVIAAGADQAAARTAIGAGTSSLAVATTAPAALAIAAAVGTGTTAARADHVHALPVATALQVVAGTGGLAAGNLQVTLQALATRIAALEAAAA</sequence>
<accession>A0A256FL07</accession>
<comment type="caution">
    <text evidence="1">The sequence shown here is derived from an EMBL/GenBank/DDBJ whole genome shotgun (WGS) entry which is preliminary data.</text>
</comment>
<evidence type="ECO:0000313" key="1">
    <source>
        <dbReference type="EMBL" id="OYR15532.1"/>
    </source>
</evidence>
<dbReference type="AlphaFoldDB" id="A0A256FL07"/>
<dbReference type="Proteomes" id="UP000216345">
    <property type="component" value="Unassembled WGS sequence"/>
</dbReference>
<keyword evidence="2" id="KW-1185">Reference proteome</keyword>
<reference evidence="1 2" key="1">
    <citation type="submission" date="2017-07" db="EMBL/GenBank/DDBJ databases">
        <title>Phylogenetic study on the rhizospheric bacterium Ochrobactrum sp. A44.</title>
        <authorList>
            <person name="Krzyzanowska D.M."/>
            <person name="Ossowicki A."/>
            <person name="Rajewska M."/>
            <person name="Maciag T."/>
            <person name="Kaczynski Z."/>
            <person name="Czerwicka M."/>
            <person name="Jafra S."/>
        </authorList>
    </citation>
    <scope>NUCLEOTIDE SEQUENCE [LARGE SCALE GENOMIC DNA]</scope>
    <source>
        <strain evidence="1 2">PR17</strain>
    </source>
</reference>
<evidence type="ECO:0000313" key="2">
    <source>
        <dbReference type="Proteomes" id="UP000216345"/>
    </source>
</evidence>
<dbReference type="EMBL" id="NNRK01000025">
    <property type="protein sequence ID" value="OYR15532.1"/>
    <property type="molecule type" value="Genomic_DNA"/>
</dbReference>
<proteinExistence type="predicted"/>
<name>A0A256FL07_9HYPH</name>
<dbReference type="RefSeq" id="WP_094576289.1">
    <property type="nucleotide sequence ID" value="NZ_JBHEEL010000009.1"/>
</dbReference>
<organism evidence="1 2">
    <name type="scientific">Brucella rhizosphaerae</name>
    <dbReference type="NCBI Taxonomy" id="571254"/>
    <lineage>
        <taxon>Bacteria</taxon>
        <taxon>Pseudomonadati</taxon>
        <taxon>Pseudomonadota</taxon>
        <taxon>Alphaproteobacteria</taxon>
        <taxon>Hyphomicrobiales</taxon>
        <taxon>Brucellaceae</taxon>
        <taxon>Brucella/Ochrobactrum group</taxon>
        <taxon>Brucella</taxon>
    </lineage>
</organism>